<protein>
    <submittedName>
        <fullName evidence="2">DUF1330 domain-containing protein</fullName>
    </submittedName>
</protein>
<organism evidence="2">
    <name type="scientific">Alloyangia sp. H15</name>
    <dbReference type="NCBI Taxonomy" id="3029062"/>
    <lineage>
        <taxon>Bacteria</taxon>
        <taxon>Pseudomonadati</taxon>
        <taxon>Pseudomonadota</taxon>
        <taxon>Alphaproteobacteria</taxon>
        <taxon>Rhodobacterales</taxon>
        <taxon>Roseobacteraceae</taxon>
        <taxon>Alloyangia</taxon>
    </lineage>
</organism>
<dbReference type="Pfam" id="PF07045">
    <property type="entry name" value="DUF1330"/>
    <property type="match status" value="1"/>
</dbReference>
<gene>
    <name evidence="2" type="ORF">PVT71_00470</name>
</gene>
<dbReference type="PANTHER" id="PTHR41521:SF4">
    <property type="entry name" value="BLR0684 PROTEIN"/>
    <property type="match status" value="1"/>
</dbReference>
<dbReference type="RefSeq" id="WP_353472533.1">
    <property type="nucleotide sequence ID" value="NZ_CP123384.1"/>
</dbReference>
<dbReference type="Gene3D" id="3.30.70.100">
    <property type="match status" value="1"/>
</dbReference>
<sequence length="95" mass="10467">MSAYVIARIEVTDPEEYAVYAGQTVALAEKFGGRFLVKGGPQTFVEGAGPGRHVIIEFPSRIAAERWYGSPEYQRILPLALRAAQRDLVIVEGMN</sequence>
<dbReference type="InterPro" id="IPR010753">
    <property type="entry name" value="DUF1330"/>
</dbReference>
<proteinExistence type="predicted"/>
<accession>A0AAU8AGR8</accession>
<evidence type="ECO:0000313" key="2">
    <source>
        <dbReference type="EMBL" id="XCC93711.1"/>
    </source>
</evidence>
<name>A0AAU8AGR8_9RHOB</name>
<dbReference type="EMBL" id="CP123384">
    <property type="protein sequence ID" value="XCC93711.1"/>
    <property type="molecule type" value="Genomic_DNA"/>
</dbReference>
<dbReference type="InterPro" id="IPR011008">
    <property type="entry name" value="Dimeric_a/b-barrel"/>
</dbReference>
<feature type="domain" description="DUF1330" evidence="1">
    <location>
        <begin position="2"/>
        <end position="94"/>
    </location>
</feature>
<evidence type="ECO:0000259" key="1">
    <source>
        <dbReference type="Pfam" id="PF07045"/>
    </source>
</evidence>
<reference evidence="2" key="1">
    <citation type="submission" date="2023-02" db="EMBL/GenBank/DDBJ databases">
        <title>Description and genomic characterization of Salipiger bruguierae sp. nov., isolated from the sediment of mangrove plant Bruguiera sexangula.</title>
        <authorList>
            <person name="Long M."/>
        </authorList>
    </citation>
    <scope>NUCLEOTIDE SEQUENCE</scope>
    <source>
        <strain evidence="2">H15</strain>
    </source>
</reference>
<dbReference type="PANTHER" id="PTHR41521">
    <property type="match status" value="1"/>
</dbReference>
<dbReference type="SUPFAM" id="SSF54909">
    <property type="entry name" value="Dimeric alpha+beta barrel"/>
    <property type="match status" value="1"/>
</dbReference>
<dbReference type="AlphaFoldDB" id="A0AAU8AGR8"/>